<dbReference type="EnsemblPlants" id="Zm00001eb059460_T002">
    <property type="protein sequence ID" value="Zm00001eb059460_P002"/>
    <property type="gene ID" value="Zm00001eb059460"/>
</dbReference>
<keyword evidence="5" id="KW-0539">Nucleus</keyword>
<keyword evidence="3" id="KW-0805">Transcription regulation</keyword>
<dbReference type="EnsemblPlants" id="Zm00001eb059460_T001">
    <property type="protein sequence ID" value="Zm00001eb059460_P001"/>
    <property type="gene ID" value="Zm00001eb059460"/>
</dbReference>
<keyword evidence="4" id="KW-0804">Transcription</keyword>
<dbReference type="PROSITE" id="PS50888">
    <property type="entry name" value="BHLH"/>
    <property type="match status" value="1"/>
</dbReference>
<keyword evidence="9" id="KW-1185">Reference proteome</keyword>
<dbReference type="SMR" id="A0A804M4Y9"/>
<dbReference type="AlphaFoldDB" id="A0A804M4Y9"/>
<dbReference type="GO" id="GO:0005634">
    <property type="term" value="C:nucleus"/>
    <property type="evidence" value="ECO:0000318"/>
    <property type="project" value="GO_Central"/>
</dbReference>
<sequence>MPTLVRLRHQNRSCKNRVHLPSHRTPRYYFPGKKSTRKFPTPATPRTASLLSRESEVNGTAAAATQCTSAPTCVLSCRAATELPHKSSLSLLLFAACKAPRTDGGDDSQGSSARARQQQHAAVLRSESGEKTLFSGHSSRSPDEMDGNARSAATNQKKPVVADDDLVELLWHNGSVVAQPQAHQRPAPTYDPDRPGTSGLTGEETAAWFPDTLDDALEKDLYTQLWYSTIADAAPQHEGTLPGPTSQPSPSPPVGSSGVESSWAGDICSTFCGSNQVLRTPARIRGKDAALQSELPSNTGAHDGTSSSGGSGSNYGGFGLPSDSVHVQKRKGRCRDDSDSPSEDAECEEASEETKPSRRYGTKRRTRAAEVHNLSERRRRDRINEKMRALQELIPHCNKTDKASILDETIEYLKSLQMQVQIMWMTSGMAPMMFPGVHQFIPQMALGMNPGCIPAAQGLSQMPRLPYMNHTLPNHIHLNSSPAMNLMNPLNAANQVQIGHLRDASSHLLHLDGGRAAVVPQVPGPGPHVHGHQIAQAEEHNKILEVAASTVIPTSKAGQPPTLHRV</sequence>
<dbReference type="Gene3D" id="4.10.280.10">
    <property type="entry name" value="Helix-loop-helix DNA-binding domain"/>
    <property type="match status" value="1"/>
</dbReference>
<feature type="region of interest" description="Disordered" evidence="6">
    <location>
        <begin position="292"/>
        <end position="373"/>
    </location>
</feature>
<dbReference type="InterPro" id="IPR036638">
    <property type="entry name" value="HLH_DNA-bd_sf"/>
</dbReference>
<evidence type="ECO:0000313" key="8">
    <source>
        <dbReference type="EnsemblPlants" id="Zm00001eb059460_P002"/>
    </source>
</evidence>
<feature type="region of interest" description="Disordered" evidence="6">
    <location>
        <begin position="235"/>
        <end position="260"/>
    </location>
</feature>
<gene>
    <name evidence="8" type="primary">LOC100384229</name>
</gene>
<dbReference type="CDD" id="cd11445">
    <property type="entry name" value="bHLH_AtPIF_like"/>
    <property type="match status" value="1"/>
</dbReference>
<dbReference type="GeneID" id="100384229"/>
<dbReference type="InterPro" id="IPR047265">
    <property type="entry name" value="PIF1-like_bHLH"/>
</dbReference>
<dbReference type="FunFam" id="4.10.280.10:FF:000004">
    <property type="entry name" value="Basic helix-loop-helix transcription factor"/>
    <property type="match status" value="1"/>
</dbReference>
<feature type="compositionally biased region" description="Gly residues" evidence="6">
    <location>
        <begin position="307"/>
        <end position="319"/>
    </location>
</feature>
<name>A0A804M4Y9_MAIZE</name>
<feature type="domain" description="BHLH" evidence="7">
    <location>
        <begin position="367"/>
        <end position="416"/>
    </location>
</feature>
<reference evidence="8" key="3">
    <citation type="submission" date="2021-05" db="UniProtKB">
        <authorList>
            <consortium name="EnsemblPlants"/>
        </authorList>
    </citation>
    <scope>IDENTIFICATION</scope>
    <source>
        <strain evidence="8">cv. B73</strain>
    </source>
</reference>
<dbReference type="PANTHER" id="PTHR46807">
    <property type="entry name" value="TRANSCRIPTION FACTOR PIF3"/>
    <property type="match status" value="1"/>
</dbReference>
<dbReference type="InterPro" id="IPR011598">
    <property type="entry name" value="bHLH_dom"/>
</dbReference>
<dbReference type="RefSeq" id="XP_008665524.1">
    <property type="nucleotide sequence ID" value="XM_008667302.2"/>
</dbReference>
<accession>A0A804M4Y9</accession>
<dbReference type="GO" id="GO:0046983">
    <property type="term" value="F:protein dimerization activity"/>
    <property type="evidence" value="ECO:0007669"/>
    <property type="project" value="InterPro"/>
</dbReference>
<proteinExistence type="inferred from homology"/>
<dbReference type="InterPro" id="IPR044273">
    <property type="entry name" value="PIF3-like"/>
</dbReference>
<dbReference type="Proteomes" id="UP000007305">
    <property type="component" value="Chromosome 1"/>
</dbReference>
<evidence type="ECO:0000256" key="6">
    <source>
        <dbReference type="SAM" id="MobiDB-lite"/>
    </source>
</evidence>
<feature type="compositionally biased region" description="Basic residues" evidence="6">
    <location>
        <begin position="357"/>
        <end position="366"/>
    </location>
</feature>
<feature type="region of interest" description="Disordered" evidence="6">
    <location>
        <begin position="177"/>
        <end position="203"/>
    </location>
</feature>
<dbReference type="Gramene" id="Zm00001eb059460_T001">
    <property type="protein sequence ID" value="Zm00001eb059460_P001"/>
    <property type="gene ID" value="Zm00001eb059460"/>
</dbReference>
<comment type="similarity">
    <text evidence="2">Belongs to the bHLH protein family.</text>
</comment>
<dbReference type="RefSeq" id="XP_020402574.1">
    <property type="nucleotide sequence ID" value="XM_020546985.1"/>
</dbReference>
<dbReference type="RefSeq" id="XP_008665523.1">
    <property type="nucleotide sequence ID" value="XM_008667301.2"/>
</dbReference>
<evidence type="ECO:0000256" key="5">
    <source>
        <dbReference type="ARBA" id="ARBA00023242"/>
    </source>
</evidence>
<feature type="compositionally biased region" description="Low complexity" evidence="6">
    <location>
        <begin position="108"/>
        <end position="122"/>
    </location>
</feature>
<dbReference type="SUPFAM" id="SSF47459">
    <property type="entry name" value="HLH, helix-loop-helix DNA-binding domain"/>
    <property type="match status" value="1"/>
</dbReference>
<dbReference type="OrthoDB" id="690068at2759"/>
<dbReference type="KEGG" id="zma:100384229"/>
<evidence type="ECO:0000256" key="3">
    <source>
        <dbReference type="ARBA" id="ARBA00023015"/>
    </source>
</evidence>
<dbReference type="RefSeq" id="XP_008665525.1">
    <property type="nucleotide sequence ID" value="XM_008667303.2"/>
</dbReference>
<comment type="subcellular location">
    <subcellularLocation>
        <location evidence="1">Nucleus</location>
    </subcellularLocation>
</comment>
<feature type="compositionally biased region" description="Acidic residues" evidence="6">
    <location>
        <begin position="339"/>
        <end position="351"/>
    </location>
</feature>
<dbReference type="RefSeq" id="XP_008665527.1">
    <property type="nucleotide sequence ID" value="XM_008667305.2"/>
</dbReference>
<dbReference type="FunCoup" id="A0A804M4Y9">
    <property type="interactions" value="186"/>
</dbReference>
<feature type="region of interest" description="Disordered" evidence="6">
    <location>
        <begin position="100"/>
        <end position="160"/>
    </location>
</feature>
<evidence type="ECO:0000259" key="7">
    <source>
        <dbReference type="PROSITE" id="PS50888"/>
    </source>
</evidence>
<dbReference type="EnsemblPlants" id="Zm00001eb059460_T003">
    <property type="protein sequence ID" value="Zm00001eb059460_P003"/>
    <property type="gene ID" value="Zm00001eb059460"/>
</dbReference>
<protein>
    <recommendedName>
        <fullName evidence="7">BHLH domain-containing protein</fullName>
    </recommendedName>
</protein>
<evidence type="ECO:0000256" key="1">
    <source>
        <dbReference type="ARBA" id="ARBA00004123"/>
    </source>
</evidence>
<dbReference type="RefSeq" id="XP_008665526.1">
    <property type="nucleotide sequence ID" value="XM_008667304.2"/>
</dbReference>
<evidence type="ECO:0000313" key="9">
    <source>
        <dbReference type="Proteomes" id="UP000007305"/>
    </source>
</evidence>
<dbReference type="PANTHER" id="PTHR46807:SF7">
    <property type="entry name" value="BHLH DOMAIN-CONTAINING PROTEIN"/>
    <property type="match status" value="1"/>
</dbReference>
<evidence type="ECO:0000256" key="4">
    <source>
        <dbReference type="ARBA" id="ARBA00023163"/>
    </source>
</evidence>
<organism evidence="8 9">
    <name type="scientific">Zea mays</name>
    <name type="common">Maize</name>
    <dbReference type="NCBI Taxonomy" id="4577"/>
    <lineage>
        <taxon>Eukaryota</taxon>
        <taxon>Viridiplantae</taxon>
        <taxon>Streptophyta</taxon>
        <taxon>Embryophyta</taxon>
        <taxon>Tracheophyta</taxon>
        <taxon>Spermatophyta</taxon>
        <taxon>Magnoliopsida</taxon>
        <taxon>Liliopsida</taxon>
        <taxon>Poales</taxon>
        <taxon>Poaceae</taxon>
        <taxon>PACMAD clade</taxon>
        <taxon>Panicoideae</taxon>
        <taxon>Andropogonodae</taxon>
        <taxon>Andropogoneae</taxon>
        <taxon>Tripsacinae</taxon>
        <taxon>Zea</taxon>
    </lineage>
</organism>
<dbReference type="Gramene" id="Zm00001eb059460_T003">
    <property type="protein sequence ID" value="Zm00001eb059460_P003"/>
    <property type="gene ID" value="Zm00001eb059460"/>
</dbReference>
<dbReference type="Gramene" id="Zm00001eb059460_T002">
    <property type="protein sequence ID" value="Zm00001eb059460_P002"/>
    <property type="gene ID" value="Zm00001eb059460"/>
</dbReference>
<dbReference type="Pfam" id="PF00010">
    <property type="entry name" value="HLH"/>
    <property type="match status" value="1"/>
</dbReference>
<dbReference type="SMART" id="SM00353">
    <property type="entry name" value="HLH"/>
    <property type="match status" value="1"/>
</dbReference>
<reference evidence="9" key="1">
    <citation type="submission" date="2015-12" db="EMBL/GenBank/DDBJ databases">
        <title>Update maize B73 reference genome by single molecule sequencing technologies.</title>
        <authorList>
            <consortium name="Maize Genome Sequencing Project"/>
            <person name="Ware D."/>
        </authorList>
    </citation>
    <scope>NUCLEOTIDE SEQUENCE [LARGE SCALE GENOMIC DNA]</scope>
    <source>
        <strain evidence="9">cv. B73</strain>
    </source>
</reference>
<dbReference type="GO" id="GO:0003700">
    <property type="term" value="F:DNA-binding transcription factor activity"/>
    <property type="evidence" value="ECO:0007669"/>
    <property type="project" value="InterPro"/>
</dbReference>
<reference evidence="8" key="2">
    <citation type="submission" date="2019-07" db="EMBL/GenBank/DDBJ databases">
        <authorList>
            <person name="Seetharam A."/>
            <person name="Woodhouse M."/>
            <person name="Cannon E."/>
        </authorList>
    </citation>
    <scope>NUCLEOTIDE SEQUENCE [LARGE SCALE GENOMIC DNA]</scope>
    <source>
        <strain evidence="8">cv. B73</strain>
    </source>
</reference>
<evidence type="ECO:0000256" key="2">
    <source>
        <dbReference type="ARBA" id="ARBA00005510"/>
    </source>
</evidence>